<dbReference type="OrthoDB" id="3360610at2759"/>
<dbReference type="InterPro" id="IPR051785">
    <property type="entry name" value="MMCE/EMCE_epimerase"/>
</dbReference>
<evidence type="ECO:0000256" key="1">
    <source>
        <dbReference type="ARBA" id="ARBA00022723"/>
    </source>
</evidence>
<dbReference type="Gene3D" id="3.10.180.10">
    <property type="entry name" value="2,3-Dihydroxybiphenyl 1,2-Dioxygenase, domain 1"/>
    <property type="match status" value="2"/>
</dbReference>
<feature type="domain" description="VOC" evidence="3">
    <location>
        <begin position="166"/>
        <end position="295"/>
    </location>
</feature>
<dbReference type="AlphaFoldDB" id="A0A0D2I5P6"/>
<dbReference type="GeneID" id="25298246"/>
<dbReference type="GO" id="GO:0046872">
    <property type="term" value="F:metal ion binding"/>
    <property type="evidence" value="ECO:0007669"/>
    <property type="project" value="UniProtKB-KW"/>
</dbReference>
<dbReference type="PANTHER" id="PTHR43048:SF3">
    <property type="entry name" value="METHYLMALONYL-COA EPIMERASE, MITOCHONDRIAL"/>
    <property type="match status" value="1"/>
</dbReference>
<dbReference type="PROSITE" id="PS51819">
    <property type="entry name" value="VOC"/>
    <property type="match status" value="2"/>
</dbReference>
<accession>A0A0D2I5P6</accession>
<dbReference type="InterPro" id="IPR004360">
    <property type="entry name" value="Glyas_Fos-R_dOase_dom"/>
</dbReference>
<name>A0A0D2I5P6_9EURO</name>
<dbReference type="GO" id="GO:0046491">
    <property type="term" value="P:L-methylmalonyl-CoA metabolic process"/>
    <property type="evidence" value="ECO:0007669"/>
    <property type="project" value="TreeGrafter"/>
</dbReference>
<dbReference type="GO" id="GO:0005739">
    <property type="term" value="C:mitochondrion"/>
    <property type="evidence" value="ECO:0007669"/>
    <property type="project" value="TreeGrafter"/>
</dbReference>
<dbReference type="CDD" id="cd07267">
    <property type="entry name" value="THT_Oxygenase_N"/>
    <property type="match status" value="1"/>
</dbReference>
<protein>
    <recommendedName>
        <fullName evidence="3">VOC domain-containing protein</fullName>
    </recommendedName>
</protein>
<dbReference type="EMBL" id="KN847482">
    <property type="protein sequence ID" value="KIX01109.1"/>
    <property type="molecule type" value="Genomic_DNA"/>
</dbReference>
<feature type="domain" description="VOC" evidence="3">
    <location>
        <begin position="10"/>
        <end position="121"/>
    </location>
</feature>
<dbReference type="Proteomes" id="UP000053617">
    <property type="component" value="Unassembled WGS sequence"/>
</dbReference>
<evidence type="ECO:0000259" key="3">
    <source>
        <dbReference type="PROSITE" id="PS51819"/>
    </source>
</evidence>
<evidence type="ECO:0000313" key="5">
    <source>
        <dbReference type="Proteomes" id="UP000053617"/>
    </source>
</evidence>
<evidence type="ECO:0000313" key="4">
    <source>
        <dbReference type="EMBL" id="KIX01109.1"/>
    </source>
</evidence>
<organism evidence="4 5">
    <name type="scientific">Rhinocladiella mackenziei CBS 650.93</name>
    <dbReference type="NCBI Taxonomy" id="1442369"/>
    <lineage>
        <taxon>Eukaryota</taxon>
        <taxon>Fungi</taxon>
        <taxon>Dikarya</taxon>
        <taxon>Ascomycota</taxon>
        <taxon>Pezizomycotina</taxon>
        <taxon>Eurotiomycetes</taxon>
        <taxon>Chaetothyriomycetidae</taxon>
        <taxon>Chaetothyriales</taxon>
        <taxon>Herpotrichiellaceae</taxon>
        <taxon>Rhinocladiella</taxon>
    </lineage>
</organism>
<sequence>MAPKQIRVVRLAHVVYQHPDLDKALSFLFDFGFVEAHRTPSGDRVYLRGYGVQPFVYVAEKSPDSRRHFMGGFWAVDTLEDLEVAASYPKASPITESDAPGGGKFVTIEDLNGLRVGFVYGQKLREKDELVPSNLEKTTPIPNQAMEKPRKGTFRRFKQGPSPVHKLGHYGFVVPGSKFEKTLEWYTKLMNLKPSDAVFNPTTGKDETCFCHIDLGAEWVDHHSFFLASGPEGPPVHIHHSSYEINDFDTQTLGHDWLRAKGWTNCWGIGRHVLGSQIFDYWFDGSGNIVEHYSDGDLVNEGTPFGREAAAPDTLHVWGPNIPLAFLSGKIEDAGKELPMPEAPDVMEGKPAKLPARPVVTA</sequence>
<dbReference type="RefSeq" id="XP_013268245.1">
    <property type="nucleotide sequence ID" value="XM_013412791.1"/>
</dbReference>
<proteinExistence type="predicted"/>
<dbReference type="Pfam" id="PF00903">
    <property type="entry name" value="Glyoxalase"/>
    <property type="match status" value="1"/>
</dbReference>
<keyword evidence="1" id="KW-0479">Metal-binding</keyword>
<reference evidence="4 5" key="1">
    <citation type="submission" date="2015-01" db="EMBL/GenBank/DDBJ databases">
        <title>The Genome Sequence of Rhinocladiella mackenzie CBS 650.93.</title>
        <authorList>
            <consortium name="The Broad Institute Genomics Platform"/>
            <person name="Cuomo C."/>
            <person name="de Hoog S."/>
            <person name="Gorbushina A."/>
            <person name="Stielow B."/>
            <person name="Teixiera M."/>
            <person name="Abouelleil A."/>
            <person name="Chapman S.B."/>
            <person name="Priest M."/>
            <person name="Young S.K."/>
            <person name="Wortman J."/>
            <person name="Nusbaum C."/>
            <person name="Birren B."/>
        </authorList>
    </citation>
    <scope>NUCLEOTIDE SEQUENCE [LARGE SCALE GENOMIC DNA]</scope>
    <source>
        <strain evidence="4 5">CBS 650.93</strain>
    </source>
</reference>
<dbReference type="InterPro" id="IPR037523">
    <property type="entry name" value="VOC_core"/>
</dbReference>
<feature type="region of interest" description="Disordered" evidence="2">
    <location>
        <begin position="341"/>
        <end position="362"/>
    </location>
</feature>
<dbReference type="VEuPathDB" id="FungiDB:Z518_10175"/>
<dbReference type="FunFam" id="3.10.180.10:FF:000034">
    <property type="entry name" value="Glyoxalase/Bleomycin resistance protein/Dihydroxybiphenyl dioxygenase"/>
    <property type="match status" value="1"/>
</dbReference>
<evidence type="ECO:0000256" key="2">
    <source>
        <dbReference type="SAM" id="MobiDB-lite"/>
    </source>
</evidence>
<gene>
    <name evidence="4" type="ORF">Z518_10175</name>
</gene>
<dbReference type="SUPFAM" id="SSF54593">
    <property type="entry name" value="Glyoxalase/Bleomycin resistance protein/Dihydroxybiphenyl dioxygenase"/>
    <property type="match status" value="1"/>
</dbReference>
<dbReference type="GO" id="GO:0004493">
    <property type="term" value="F:methylmalonyl-CoA epimerase activity"/>
    <property type="evidence" value="ECO:0007669"/>
    <property type="project" value="TreeGrafter"/>
</dbReference>
<dbReference type="HOGENOM" id="CLU_052361_0_1_1"/>
<dbReference type="InterPro" id="IPR029068">
    <property type="entry name" value="Glyas_Bleomycin-R_OHBP_Dase"/>
</dbReference>
<keyword evidence="5" id="KW-1185">Reference proteome</keyword>
<dbReference type="PANTHER" id="PTHR43048">
    <property type="entry name" value="METHYLMALONYL-COA EPIMERASE"/>
    <property type="match status" value="1"/>
</dbReference>